<keyword evidence="3" id="KW-1185">Reference proteome</keyword>
<dbReference type="Pfam" id="PF13649">
    <property type="entry name" value="Methyltransf_25"/>
    <property type="match status" value="1"/>
</dbReference>
<proteinExistence type="predicted"/>
<protein>
    <submittedName>
        <fullName evidence="2">Class I SAM-dependent methyltransferase</fullName>
        <ecNumber evidence="2">2.1.-.-</ecNumber>
    </submittedName>
</protein>
<dbReference type="EC" id="2.1.-.-" evidence="2"/>
<evidence type="ECO:0000313" key="3">
    <source>
        <dbReference type="Proteomes" id="UP001597018"/>
    </source>
</evidence>
<organism evidence="2 3">
    <name type="scientific">Saccharopolyspora rosea</name>
    <dbReference type="NCBI Taxonomy" id="524884"/>
    <lineage>
        <taxon>Bacteria</taxon>
        <taxon>Bacillati</taxon>
        <taxon>Actinomycetota</taxon>
        <taxon>Actinomycetes</taxon>
        <taxon>Pseudonocardiales</taxon>
        <taxon>Pseudonocardiaceae</taxon>
        <taxon>Saccharopolyspora</taxon>
    </lineage>
</organism>
<dbReference type="Proteomes" id="UP001597018">
    <property type="component" value="Unassembled WGS sequence"/>
</dbReference>
<dbReference type="PANTHER" id="PTHR42912">
    <property type="entry name" value="METHYLTRANSFERASE"/>
    <property type="match status" value="1"/>
</dbReference>
<evidence type="ECO:0000259" key="1">
    <source>
        <dbReference type="Pfam" id="PF13649"/>
    </source>
</evidence>
<accession>A0ABW3FW17</accession>
<reference evidence="3" key="1">
    <citation type="journal article" date="2019" name="Int. J. Syst. Evol. Microbiol.">
        <title>The Global Catalogue of Microorganisms (GCM) 10K type strain sequencing project: providing services to taxonomists for standard genome sequencing and annotation.</title>
        <authorList>
            <consortium name="The Broad Institute Genomics Platform"/>
            <consortium name="The Broad Institute Genome Sequencing Center for Infectious Disease"/>
            <person name="Wu L."/>
            <person name="Ma J."/>
        </authorList>
    </citation>
    <scope>NUCLEOTIDE SEQUENCE [LARGE SCALE GENOMIC DNA]</scope>
    <source>
        <strain evidence="3">CCUG 56401</strain>
    </source>
</reference>
<dbReference type="PANTHER" id="PTHR42912:SF93">
    <property type="entry name" value="N6-ADENOSINE-METHYLTRANSFERASE TMT1A"/>
    <property type="match status" value="1"/>
</dbReference>
<dbReference type="EMBL" id="JBHTIW010000023">
    <property type="protein sequence ID" value="MFD0922651.1"/>
    <property type="molecule type" value="Genomic_DNA"/>
</dbReference>
<sequence>MTDRTADLAAEQRGHWQRTYRDHPDMYGTGPSDPARYAASRFPAGARVVDLGAGHGRDSLFFARRGFAVTALDFSAEGLDQLRRHAAAEGLDVTALAHDVRDPLPLADGSADAVYAHMLLCMALTTAQLHALVAEIRRVLVPGGVFVYTVRHTGDAHYGVGTAHGDDIYETGGFAVHFFDRPLVDDLAADWTLEEVLAFEEGELPRRLWRVTQVR</sequence>
<dbReference type="RefSeq" id="WP_345601646.1">
    <property type="nucleotide sequence ID" value="NZ_BAABLT010000042.1"/>
</dbReference>
<keyword evidence="2" id="KW-0489">Methyltransferase</keyword>
<gene>
    <name evidence="2" type="ORF">ACFQ16_23140</name>
</gene>
<dbReference type="InterPro" id="IPR050508">
    <property type="entry name" value="Methyltransf_Superfamily"/>
</dbReference>
<dbReference type="InterPro" id="IPR041698">
    <property type="entry name" value="Methyltransf_25"/>
</dbReference>
<dbReference type="GO" id="GO:0032259">
    <property type="term" value="P:methylation"/>
    <property type="evidence" value="ECO:0007669"/>
    <property type="project" value="UniProtKB-KW"/>
</dbReference>
<dbReference type="SUPFAM" id="SSF53335">
    <property type="entry name" value="S-adenosyl-L-methionine-dependent methyltransferases"/>
    <property type="match status" value="1"/>
</dbReference>
<dbReference type="GO" id="GO:0008168">
    <property type="term" value="F:methyltransferase activity"/>
    <property type="evidence" value="ECO:0007669"/>
    <property type="project" value="UniProtKB-KW"/>
</dbReference>
<feature type="domain" description="Methyltransferase" evidence="1">
    <location>
        <begin position="48"/>
        <end position="144"/>
    </location>
</feature>
<dbReference type="Gene3D" id="3.40.50.150">
    <property type="entry name" value="Vaccinia Virus protein VP39"/>
    <property type="match status" value="1"/>
</dbReference>
<name>A0ABW3FW17_9PSEU</name>
<comment type="caution">
    <text evidence="2">The sequence shown here is derived from an EMBL/GenBank/DDBJ whole genome shotgun (WGS) entry which is preliminary data.</text>
</comment>
<dbReference type="InterPro" id="IPR029063">
    <property type="entry name" value="SAM-dependent_MTases_sf"/>
</dbReference>
<evidence type="ECO:0000313" key="2">
    <source>
        <dbReference type="EMBL" id="MFD0922651.1"/>
    </source>
</evidence>
<dbReference type="CDD" id="cd02440">
    <property type="entry name" value="AdoMet_MTases"/>
    <property type="match status" value="1"/>
</dbReference>
<keyword evidence="2" id="KW-0808">Transferase</keyword>